<dbReference type="RefSeq" id="WP_257875147.1">
    <property type="nucleotide sequence ID" value="NZ_JANIDW010000003.1"/>
</dbReference>
<organism evidence="1 2">
    <name type="scientific">Bombella saccharophila</name>
    <dbReference type="NCBI Taxonomy" id="2967338"/>
    <lineage>
        <taxon>Bacteria</taxon>
        <taxon>Pseudomonadati</taxon>
        <taxon>Pseudomonadota</taxon>
        <taxon>Alphaproteobacteria</taxon>
        <taxon>Acetobacterales</taxon>
        <taxon>Acetobacteraceae</taxon>
        <taxon>Bombella</taxon>
    </lineage>
</organism>
<dbReference type="InterPro" id="IPR010845">
    <property type="entry name" value="FlaF"/>
</dbReference>
<protein>
    <submittedName>
        <fullName evidence="1">Flagellar biosynthesis regulator FlaF</fullName>
    </submittedName>
</protein>
<reference evidence="1 2" key="1">
    <citation type="submission" date="2022-07" db="EMBL/GenBank/DDBJ databases">
        <title>Bombella genomes.</title>
        <authorList>
            <person name="Harer L."/>
            <person name="Styblova S."/>
            <person name="Ehrmann M."/>
        </authorList>
    </citation>
    <scope>NUCLEOTIDE SEQUENCE [LARGE SCALE GENOMIC DNA]</scope>
    <source>
        <strain evidence="1 2">TMW 2.2558</strain>
    </source>
</reference>
<dbReference type="EMBL" id="JANIDW010000003">
    <property type="protein sequence ID" value="MCX5614958.1"/>
    <property type="molecule type" value="Genomic_DNA"/>
</dbReference>
<evidence type="ECO:0000313" key="2">
    <source>
        <dbReference type="Proteomes" id="UP001165648"/>
    </source>
</evidence>
<keyword evidence="1" id="KW-0282">Flagellum</keyword>
<accession>A0ABT3W8F7</accession>
<keyword evidence="1" id="KW-0966">Cell projection</keyword>
<name>A0ABT3W8F7_9PROT</name>
<dbReference type="Pfam" id="PF07309">
    <property type="entry name" value="FlaF"/>
    <property type="match status" value="1"/>
</dbReference>
<gene>
    <name evidence="1" type="ORF">NQF64_06855</name>
</gene>
<keyword evidence="1" id="KW-0969">Cilium</keyword>
<evidence type="ECO:0000313" key="1">
    <source>
        <dbReference type="EMBL" id="MCX5614958.1"/>
    </source>
</evidence>
<keyword evidence="2" id="KW-1185">Reference proteome</keyword>
<dbReference type="Proteomes" id="UP001165648">
    <property type="component" value="Unassembled WGS sequence"/>
</dbReference>
<sequence>MYQHNAMNAYRSAVSQSLSDREADAECFRRLIAVLESVAYEGDVVKRNQAIAKNQRLWSLIQRANAVEAGMVETEDRLLFARMADQAQRYGIRAMLDPTLSLAPLIEAASNVLEGLSSFAEEEG</sequence>
<comment type="caution">
    <text evidence="1">The sequence shown here is derived from an EMBL/GenBank/DDBJ whole genome shotgun (WGS) entry which is preliminary data.</text>
</comment>
<proteinExistence type="predicted"/>